<feature type="non-terminal residue" evidence="7">
    <location>
        <position position="94"/>
    </location>
</feature>
<dbReference type="GO" id="GO:0005938">
    <property type="term" value="C:cell cortex"/>
    <property type="evidence" value="ECO:0007669"/>
    <property type="project" value="TreeGrafter"/>
</dbReference>
<evidence type="ECO:0000256" key="2">
    <source>
        <dbReference type="ARBA" id="ARBA00010058"/>
    </source>
</evidence>
<comment type="subcellular location">
    <subcellularLocation>
        <location evidence="1">Cytoplasm</location>
        <location evidence="1">Cytoskeleton</location>
    </subcellularLocation>
</comment>
<evidence type="ECO:0000313" key="8">
    <source>
        <dbReference type="Proteomes" id="UP001150925"/>
    </source>
</evidence>
<keyword evidence="5" id="KW-0206">Cytoskeleton</keyword>
<evidence type="ECO:0000256" key="1">
    <source>
        <dbReference type="ARBA" id="ARBA00004245"/>
    </source>
</evidence>
<name>A0A9W8ANL8_9FUNG</name>
<accession>A0A9W8ANL8</accession>
<dbReference type="Gene3D" id="3.30.450.30">
    <property type="entry name" value="Dynein light chain 2a, cytoplasmic"/>
    <property type="match status" value="1"/>
</dbReference>
<comment type="caution">
    <text evidence="7">The sequence shown here is derived from an EMBL/GenBank/DDBJ whole genome shotgun (WGS) entry which is preliminary data.</text>
</comment>
<dbReference type="AlphaFoldDB" id="A0A9W8ANL8"/>
<dbReference type="GO" id="GO:0003785">
    <property type="term" value="F:actin monomer binding"/>
    <property type="evidence" value="ECO:0007669"/>
    <property type="project" value="TreeGrafter"/>
</dbReference>
<keyword evidence="4 6" id="KW-0009">Actin-binding</keyword>
<dbReference type="InterPro" id="IPR036140">
    <property type="entry name" value="PFN_sf"/>
</dbReference>
<dbReference type="SMART" id="SM00392">
    <property type="entry name" value="PROF"/>
    <property type="match status" value="1"/>
</dbReference>
<evidence type="ECO:0000256" key="4">
    <source>
        <dbReference type="ARBA" id="ARBA00023203"/>
    </source>
</evidence>
<evidence type="ECO:0000256" key="3">
    <source>
        <dbReference type="ARBA" id="ARBA00022490"/>
    </source>
</evidence>
<evidence type="ECO:0000313" key="7">
    <source>
        <dbReference type="EMBL" id="KAJ1957703.1"/>
    </source>
</evidence>
<dbReference type="EMBL" id="JANBPY010001901">
    <property type="protein sequence ID" value="KAJ1957703.1"/>
    <property type="molecule type" value="Genomic_DNA"/>
</dbReference>
<dbReference type="Pfam" id="PF00235">
    <property type="entry name" value="Profilin"/>
    <property type="match status" value="1"/>
</dbReference>
<proteinExistence type="inferred from homology"/>
<keyword evidence="8" id="KW-1185">Reference proteome</keyword>
<evidence type="ECO:0000256" key="6">
    <source>
        <dbReference type="RuleBase" id="RU003909"/>
    </source>
</evidence>
<dbReference type="InterPro" id="IPR005455">
    <property type="entry name" value="PFN_euk"/>
</dbReference>
<dbReference type="GO" id="GO:0005856">
    <property type="term" value="C:cytoskeleton"/>
    <property type="evidence" value="ECO:0007669"/>
    <property type="project" value="UniProtKB-SubCell"/>
</dbReference>
<keyword evidence="3" id="KW-0963">Cytoplasm</keyword>
<organism evidence="7 8">
    <name type="scientific">Dispira parvispora</name>
    <dbReference type="NCBI Taxonomy" id="1520584"/>
    <lineage>
        <taxon>Eukaryota</taxon>
        <taxon>Fungi</taxon>
        <taxon>Fungi incertae sedis</taxon>
        <taxon>Zoopagomycota</taxon>
        <taxon>Kickxellomycotina</taxon>
        <taxon>Dimargaritomycetes</taxon>
        <taxon>Dimargaritales</taxon>
        <taxon>Dimargaritaceae</taxon>
        <taxon>Dispira</taxon>
    </lineage>
</organism>
<dbReference type="OrthoDB" id="421374at2759"/>
<protein>
    <recommendedName>
        <fullName evidence="6">Profilin</fullName>
    </recommendedName>
</protein>
<dbReference type="PRINTS" id="PR00392">
    <property type="entry name" value="PROFILIN"/>
</dbReference>
<dbReference type="PANTHER" id="PTHR11604">
    <property type="entry name" value="PROFILIN"/>
    <property type="match status" value="1"/>
</dbReference>
<dbReference type="SUPFAM" id="SSF55770">
    <property type="entry name" value="Profilin (actin-binding protein)"/>
    <property type="match status" value="1"/>
</dbReference>
<comment type="similarity">
    <text evidence="2 6">Belongs to the profilin family.</text>
</comment>
<dbReference type="InterPro" id="IPR048278">
    <property type="entry name" value="PFN"/>
</dbReference>
<dbReference type="Proteomes" id="UP001150925">
    <property type="component" value="Unassembled WGS sequence"/>
</dbReference>
<evidence type="ECO:0000256" key="5">
    <source>
        <dbReference type="ARBA" id="ARBA00023212"/>
    </source>
</evidence>
<gene>
    <name evidence="7" type="primary">PFY1</name>
    <name evidence="7" type="ORF">IWQ62_005033</name>
</gene>
<reference evidence="7" key="1">
    <citation type="submission" date="2022-07" db="EMBL/GenBank/DDBJ databases">
        <title>Phylogenomic reconstructions and comparative analyses of Kickxellomycotina fungi.</title>
        <authorList>
            <person name="Reynolds N.K."/>
            <person name="Stajich J.E."/>
            <person name="Barry K."/>
            <person name="Grigoriev I.V."/>
            <person name="Crous P."/>
            <person name="Smith M.E."/>
        </authorList>
    </citation>
    <scope>NUCLEOTIDE SEQUENCE</scope>
    <source>
        <strain evidence="7">RSA 1196</strain>
    </source>
</reference>
<sequence length="94" mass="10010">SAGFEPKDDEIIKIAQAFNDASGIRANGLWVAGVKYFALRCDDEVLLGKKQEMGVVCIKTKQAIVIGVHDSSLQAGEANVKLNTVANSLKATGY</sequence>
<dbReference type="PANTHER" id="PTHR11604:SF0">
    <property type="entry name" value="PROFILIN"/>
    <property type="match status" value="1"/>
</dbReference>